<dbReference type="Gene3D" id="3.30.465.10">
    <property type="match status" value="1"/>
</dbReference>
<feature type="domain" description="CBS" evidence="5">
    <location>
        <begin position="275"/>
        <end position="332"/>
    </location>
</feature>
<evidence type="ECO:0000313" key="6">
    <source>
        <dbReference type="EMBL" id="ERJ97150.1"/>
    </source>
</evidence>
<comment type="caution">
    <text evidence="6">The sequence shown here is derived from an EMBL/GenBank/DDBJ whole genome shotgun (WGS) entry which is preliminary data.</text>
</comment>
<dbReference type="STRING" id="411473.RUMCAL_00475"/>
<keyword evidence="1" id="KW-0677">Repeat</keyword>
<dbReference type="GO" id="GO:0050660">
    <property type="term" value="F:flavin adenine dinucleotide binding"/>
    <property type="evidence" value="ECO:0007669"/>
    <property type="project" value="InterPro"/>
</dbReference>
<sequence length="433" mass="48160">MDYDTFGTALDSVLILAAALLCGLHLWFSAAMASVQKLGGQMSTLAEEHPPMQYYLKQKNRLRITAVAEVISFTALLTLAAYLLIFAKGWAHHWNIWLTLLLPAGVSLTAALLLDGCARGLGRKQAELVAGKSLGLVKLVAVLSLPVYGIYEGMDCLAGGKRPAKERVTEEDILHLVNAGNENGVIEEQQREMINNIFEFDDIPISDVMTHRKELVAIDVEMAIADVVKLAQDEKYSRMPVYQDNIDNIIGVLNAKDLLGLIGRQDISGYGVRYFMREALFVPETAKCDDVLSEMSRQKAQMAIVVDEYGGTAGVVCMEDILEEIVGNIQDEYDEEEAEVHRVTDSLYLINGHADPEETLPLLGHELPADMEFDTMSGFVVDLLGYIPEARENPSVQWENIRFTVLNMEENWISRIKAEILPEQTAEEQPETK</sequence>
<dbReference type="InterPro" id="IPR036318">
    <property type="entry name" value="FAD-bd_PCMH-like_sf"/>
</dbReference>
<dbReference type="SUPFAM" id="SSF54631">
    <property type="entry name" value="CBS-domain pair"/>
    <property type="match status" value="1"/>
</dbReference>
<feature type="transmembrane region" description="Helical" evidence="4">
    <location>
        <begin position="96"/>
        <end position="114"/>
    </location>
</feature>
<proteinExistence type="predicted"/>
<dbReference type="InterPro" id="IPR044751">
    <property type="entry name" value="Ion_transp-like_CBS"/>
</dbReference>
<dbReference type="Gene3D" id="3.10.580.10">
    <property type="entry name" value="CBS-domain"/>
    <property type="match status" value="1"/>
</dbReference>
<protein>
    <submittedName>
        <fullName evidence="6">CBS domain protein</fullName>
    </submittedName>
</protein>
<evidence type="ECO:0000256" key="4">
    <source>
        <dbReference type="SAM" id="Phobius"/>
    </source>
</evidence>
<dbReference type="eggNOG" id="COG1253">
    <property type="taxonomic scope" value="Bacteria"/>
</dbReference>
<feature type="transmembrane region" description="Helical" evidence="4">
    <location>
        <begin position="62"/>
        <end position="84"/>
    </location>
</feature>
<dbReference type="SUPFAM" id="SSF56176">
    <property type="entry name" value="FAD-binding/transporter-associated domain-like"/>
    <property type="match status" value="1"/>
</dbReference>
<dbReference type="PATRIC" id="fig|411473.3.peg.360"/>
<dbReference type="GO" id="GO:0005886">
    <property type="term" value="C:plasma membrane"/>
    <property type="evidence" value="ECO:0007669"/>
    <property type="project" value="TreeGrafter"/>
</dbReference>
<dbReference type="OrthoDB" id="9798188at2"/>
<dbReference type="Pfam" id="PF03471">
    <property type="entry name" value="CorC_HlyC"/>
    <property type="match status" value="1"/>
</dbReference>
<keyword evidence="2 3" id="KW-0129">CBS domain</keyword>
<dbReference type="InterPro" id="IPR005170">
    <property type="entry name" value="Transptr-assoc_dom"/>
</dbReference>
<evidence type="ECO:0000256" key="1">
    <source>
        <dbReference type="ARBA" id="ARBA00022737"/>
    </source>
</evidence>
<feature type="transmembrane region" description="Helical" evidence="4">
    <location>
        <begin position="12"/>
        <end position="35"/>
    </location>
</feature>
<feature type="domain" description="CBS" evidence="5">
    <location>
        <begin position="209"/>
        <end position="268"/>
    </location>
</feature>
<dbReference type="InterPro" id="IPR000644">
    <property type="entry name" value="CBS_dom"/>
</dbReference>
<dbReference type="Proteomes" id="UP000016662">
    <property type="component" value="Unassembled WGS sequence"/>
</dbReference>
<dbReference type="PANTHER" id="PTHR22777:SF17">
    <property type="entry name" value="UPF0053 PROTEIN SLL0260"/>
    <property type="match status" value="1"/>
</dbReference>
<keyword evidence="4" id="KW-1133">Transmembrane helix</keyword>
<keyword evidence="7" id="KW-1185">Reference proteome</keyword>
<dbReference type="RefSeq" id="WP_021682739.1">
    <property type="nucleotide sequence ID" value="NZ_KI260439.1"/>
</dbReference>
<dbReference type="CDD" id="cd04590">
    <property type="entry name" value="CBS_pair_CorC_HlyC_assoc"/>
    <property type="match status" value="1"/>
</dbReference>
<keyword evidence="4" id="KW-0812">Transmembrane</keyword>
<dbReference type="PANTHER" id="PTHR22777">
    <property type="entry name" value="HEMOLYSIN-RELATED"/>
    <property type="match status" value="1"/>
</dbReference>
<keyword evidence="4" id="KW-0472">Membrane</keyword>
<evidence type="ECO:0000259" key="5">
    <source>
        <dbReference type="PROSITE" id="PS51371"/>
    </source>
</evidence>
<dbReference type="FunFam" id="3.10.580.10:FF:000002">
    <property type="entry name" value="Magnesium/cobalt efflux protein CorC"/>
    <property type="match status" value="1"/>
</dbReference>
<evidence type="ECO:0000313" key="7">
    <source>
        <dbReference type="Proteomes" id="UP000016662"/>
    </source>
</evidence>
<dbReference type="SMART" id="SM01091">
    <property type="entry name" value="CorC_HlyC"/>
    <property type="match status" value="1"/>
</dbReference>
<dbReference type="HOGENOM" id="CLU_015237_4_1_9"/>
<evidence type="ECO:0000256" key="2">
    <source>
        <dbReference type="ARBA" id="ARBA00023122"/>
    </source>
</evidence>
<evidence type="ECO:0000256" key="3">
    <source>
        <dbReference type="PROSITE-ProRule" id="PRU00703"/>
    </source>
</evidence>
<dbReference type="InterPro" id="IPR046342">
    <property type="entry name" value="CBS_dom_sf"/>
</dbReference>
<dbReference type="Pfam" id="PF00571">
    <property type="entry name" value="CBS"/>
    <property type="match status" value="2"/>
</dbReference>
<organism evidence="6 7">
    <name type="scientific">Ruminococcus callidus ATCC 27760</name>
    <dbReference type="NCBI Taxonomy" id="411473"/>
    <lineage>
        <taxon>Bacteria</taxon>
        <taxon>Bacillati</taxon>
        <taxon>Bacillota</taxon>
        <taxon>Clostridia</taxon>
        <taxon>Eubacteriales</taxon>
        <taxon>Oscillospiraceae</taxon>
        <taxon>Ruminococcus</taxon>
    </lineage>
</organism>
<dbReference type="AlphaFoldDB" id="U2KYH8"/>
<gene>
    <name evidence="6" type="ORF">RUMCAL_00475</name>
</gene>
<reference evidence="6 7" key="1">
    <citation type="submission" date="2013-07" db="EMBL/GenBank/DDBJ databases">
        <authorList>
            <person name="Weinstock G."/>
            <person name="Sodergren E."/>
            <person name="Wylie T."/>
            <person name="Fulton L."/>
            <person name="Fulton R."/>
            <person name="Fronick C."/>
            <person name="O'Laughlin M."/>
            <person name="Godfrey J."/>
            <person name="Miner T."/>
            <person name="Herter B."/>
            <person name="Appelbaum E."/>
            <person name="Cordes M."/>
            <person name="Lek S."/>
            <person name="Wollam A."/>
            <person name="Pepin K.H."/>
            <person name="Palsikar V.B."/>
            <person name="Mitreva M."/>
            <person name="Wilson R.K."/>
        </authorList>
    </citation>
    <scope>NUCLEOTIDE SEQUENCE [LARGE SCALE GENOMIC DNA]</scope>
    <source>
        <strain evidence="6 7">ATCC 27760</strain>
    </source>
</reference>
<dbReference type="EMBL" id="AWVF01000044">
    <property type="protein sequence ID" value="ERJ97150.1"/>
    <property type="molecule type" value="Genomic_DNA"/>
</dbReference>
<accession>U2KYH8</accession>
<dbReference type="InterPro" id="IPR016169">
    <property type="entry name" value="FAD-bd_PCMH_sub2"/>
</dbReference>
<dbReference type="PROSITE" id="PS51371">
    <property type="entry name" value="CBS"/>
    <property type="match status" value="2"/>
</dbReference>
<name>U2KYH8_9FIRM</name>